<dbReference type="InterPro" id="IPR002156">
    <property type="entry name" value="RNaseH_domain"/>
</dbReference>
<dbReference type="PROSITE" id="PS50879">
    <property type="entry name" value="RNASE_H_1"/>
    <property type="match status" value="1"/>
</dbReference>
<organism evidence="2">
    <name type="scientific">Dichomitus squalens</name>
    <dbReference type="NCBI Taxonomy" id="114155"/>
    <lineage>
        <taxon>Eukaryota</taxon>
        <taxon>Fungi</taxon>
        <taxon>Dikarya</taxon>
        <taxon>Basidiomycota</taxon>
        <taxon>Agaricomycotina</taxon>
        <taxon>Agaricomycetes</taxon>
        <taxon>Polyporales</taxon>
        <taxon>Polyporaceae</taxon>
        <taxon>Dichomitus</taxon>
    </lineage>
</organism>
<proteinExistence type="predicted"/>
<dbReference type="OrthoDB" id="2755942at2759"/>
<dbReference type="SUPFAM" id="SSF53098">
    <property type="entry name" value="Ribonuclease H-like"/>
    <property type="match status" value="1"/>
</dbReference>
<reference evidence="2" key="1">
    <citation type="submission" date="2019-01" db="EMBL/GenBank/DDBJ databases">
        <title>Draft genome sequences of three monokaryotic isolates of the white-rot basidiomycete fungus Dichomitus squalens.</title>
        <authorList>
            <consortium name="DOE Joint Genome Institute"/>
            <person name="Lopez S.C."/>
            <person name="Andreopoulos B."/>
            <person name="Pangilinan J."/>
            <person name="Lipzen A."/>
            <person name="Riley R."/>
            <person name="Ahrendt S."/>
            <person name="Ng V."/>
            <person name="Barry K."/>
            <person name="Daum C."/>
            <person name="Grigoriev I.V."/>
            <person name="Hilden K.S."/>
            <person name="Makela M.R."/>
            <person name="de Vries R.P."/>
        </authorList>
    </citation>
    <scope>NUCLEOTIDE SEQUENCE [LARGE SCALE GENOMIC DNA]</scope>
    <source>
        <strain evidence="2">OM18370.1</strain>
    </source>
</reference>
<dbReference type="InterPro" id="IPR036397">
    <property type="entry name" value="RNaseH_sf"/>
</dbReference>
<evidence type="ECO:0000259" key="1">
    <source>
        <dbReference type="PROSITE" id="PS50879"/>
    </source>
</evidence>
<dbReference type="GO" id="GO:0003676">
    <property type="term" value="F:nucleic acid binding"/>
    <property type="evidence" value="ECO:0007669"/>
    <property type="project" value="InterPro"/>
</dbReference>
<dbReference type="Gene3D" id="3.30.420.10">
    <property type="entry name" value="Ribonuclease H-like superfamily/Ribonuclease H"/>
    <property type="match status" value="1"/>
</dbReference>
<accession>A0A4Q9M2Q5</accession>
<gene>
    <name evidence="2" type="ORF">BD311DRAFT_707238</name>
</gene>
<protein>
    <recommendedName>
        <fullName evidence="1">RNase H type-1 domain-containing protein</fullName>
    </recommendedName>
</protein>
<feature type="non-terminal residue" evidence="2">
    <location>
        <position position="228"/>
    </location>
</feature>
<name>A0A4Q9M2Q5_9APHY</name>
<dbReference type="GO" id="GO:0004523">
    <property type="term" value="F:RNA-DNA hybrid ribonuclease activity"/>
    <property type="evidence" value="ECO:0007669"/>
    <property type="project" value="InterPro"/>
</dbReference>
<sequence>MLKIGRKYNAGISVLKVSKEVKESMVIWHHPAVINNYYWNKRTSRCLRLNHNIYTVKETKDYALSNINDEQCGQRAKCKRMANKLLELLPEKYNPLKETPRRDDLDHTKRRIEKYGSRDIKEKRVRFNPDITARGPIQQEVRIFKESKTYKARKGVDTTMRNKPAYRNKQAARPKNRPLRLFTDGSSKNNKAGIGVWRGNNSRYNRALKVPEGNQDNQRAEILGLIAA</sequence>
<dbReference type="InterPro" id="IPR012337">
    <property type="entry name" value="RNaseH-like_sf"/>
</dbReference>
<dbReference type="Proteomes" id="UP000292957">
    <property type="component" value="Unassembled WGS sequence"/>
</dbReference>
<feature type="domain" description="RNase H type-1" evidence="1">
    <location>
        <begin position="175"/>
        <end position="228"/>
    </location>
</feature>
<dbReference type="AlphaFoldDB" id="A0A4Q9M2Q5"/>
<dbReference type="EMBL" id="ML143797">
    <property type="protein sequence ID" value="TBU21070.1"/>
    <property type="molecule type" value="Genomic_DNA"/>
</dbReference>
<evidence type="ECO:0000313" key="2">
    <source>
        <dbReference type="EMBL" id="TBU21070.1"/>
    </source>
</evidence>